<gene>
    <name evidence="1" type="ORF">RFULGI_LOCUS7779</name>
</gene>
<accession>A0A9N9GVH0</accession>
<name>A0A9N9GVH0_9GLOM</name>
<comment type="caution">
    <text evidence="1">The sequence shown here is derived from an EMBL/GenBank/DDBJ whole genome shotgun (WGS) entry which is preliminary data.</text>
</comment>
<organism evidence="1 2">
    <name type="scientific">Racocetra fulgida</name>
    <dbReference type="NCBI Taxonomy" id="60492"/>
    <lineage>
        <taxon>Eukaryota</taxon>
        <taxon>Fungi</taxon>
        <taxon>Fungi incertae sedis</taxon>
        <taxon>Mucoromycota</taxon>
        <taxon>Glomeromycotina</taxon>
        <taxon>Glomeromycetes</taxon>
        <taxon>Diversisporales</taxon>
        <taxon>Gigasporaceae</taxon>
        <taxon>Racocetra</taxon>
    </lineage>
</organism>
<evidence type="ECO:0000313" key="1">
    <source>
        <dbReference type="EMBL" id="CAG8632733.1"/>
    </source>
</evidence>
<evidence type="ECO:0000313" key="2">
    <source>
        <dbReference type="Proteomes" id="UP000789396"/>
    </source>
</evidence>
<sequence>MGEWIVHYYKSWFDKPPCSILRELQHYESEEYPFDKETFDQYEEFILSDENTNNMNIDTEDTRDNNHIETVKCVDDWKVIVERWINLTKEEDEHMQYNLVSLDESEHLTDLYEEEDEVMHQDYLIHPTDNLGAKWKLTDIFVDSLVQPDSIHFL</sequence>
<reference evidence="1" key="1">
    <citation type="submission" date="2021-06" db="EMBL/GenBank/DDBJ databases">
        <authorList>
            <person name="Kallberg Y."/>
            <person name="Tangrot J."/>
            <person name="Rosling A."/>
        </authorList>
    </citation>
    <scope>NUCLEOTIDE SEQUENCE</scope>
    <source>
        <strain evidence="1">IN212</strain>
    </source>
</reference>
<protein>
    <submittedName>
        <fullName evidence="1">7778_t:CDS:1</fullName>
    </submittedName>
</protein>
<dbReference type="Proteomes" id="UP000789396">
    <property type="component" value="Unassembled WGS sequence"/>
</dbReference>
<dbReference type="OrthoDB" id="2425042at2759"/>
<dbReference type="AlphaFoldDB" id="A0A9N9GVH0"/>
<dbReference type="EMBL" id="CAJVPZ010011699">
    <property type="protein sequence ID" value="CAG8632733.1"/>
    <property type="molecule type" value="Genomic_DNA"/>
</dbReference>
<feature type="non-terminal residue" evidence="1">
    <location>
        <position position="1"/>
    </location>
</feature>
<proteinExistence type="predicted"/>
<keyword evidence="2" id="KW-1185">Reference proteome</keyword>